<dbReference type="InterPro" id="IPR051053">
    <property type="entry name" value="ECH/Chromodomain_protein"/>
</dbReference>
<organism evidence="4 5">
    <name type="scientific">Methylobacterium mesophilicum SR1.6/6</name>
    <dbReference type="NCBI Taxonomy" id="908290"/>
    <lineage>
        <taxon>Bacteria</taxon>
        <taxon>Pseudomonadati</taxon>
        <taxon>Pseudomonadota</taxon>
        <taxon>Alphaproteobacteria</taxon>
        <taxon>Hyphomicrobiales</taxon>
        <taxon>Methylobacteriaceae</taxon>
        <taxon>Methylobacterium</taxon>
    </lineage>
</organism>
<protein>
    <submittedName>
        <fullName evidence="4">Enoyl-CoA hydratase</fullName>
    </submittedName>
</protein>
<evidence type="ECO:0000313" key="5">
    <source>
        <dbReference type="Proteomes" id="UP000012488"/>
    </source>
</evidence>
<dbReference type="InterPro" id="IPR001753">
    <property type="entry name" value="Enoyl-CoA_hydra/iso"/>
</dbReference>
<reference evidence="4 5" key="1">
    <citation type="journal article" date="2012" name="Genet. Mol. Biol.">
        <title>Analysis of 16S rRNA and mxaF genes revealing insights into Methylobacterium niche-specific plant association.</title>
        <authorList>
            <person name="Dourado M.N."/>
            <person name="Andreote F.D."/>
            <person name="Dini-Andreote F."/>
            <person name="Conti R."/>
            <person name="Araujo J.M."/>
            <person name="Araujo W.L."/>
        </authorList>
    </citation>
    <scope>NUCLEOTIDE SEQUENCE [LARGE SCALE GENOMIC DNA]</scope>
    <source>
        <strain evidence="4 5">SR1.6/6</strain>
    </source>
</reference>
<sequence>MSVRVTDPEPGIRLVTIDRPERRNALDRAAYADLTATFGAVSSDEAVGAVVLTGAGGCFTAGNDLKDFQDVETGGDSPGLTFLTALRACAKPVVAAVEGHAVGIGTTLLLHCDLAYAGAGARFRLPFTALGLSPEGGSSYLLPLVAGSKRAAALLMLGEPFTAEDAASAGLVNAAVPAGTALETALAKARALAALPRVSIAATKRALRRGQDESVARALAEEAEVFHALRRGPEAQAAFAAFLRR</sequence>
<dbReference type="OrthoDB" id="9781757at2"/>
<evidence type="ECO:0000256" key="2">
    <source>
        <dbReference type="ARBA" id="ARBA00023140"/>
    </source>
</evidence>
<dbReference type="PANTHER" id="PTHR43684">
    <property type="match status" value="1"/>
</dbReference>
<dbReference type="Pfam" id="PF00378">
    <property type="entry name" value="ECH_1"/>
    <property type="match status" value="1"/>
</dbReference>
<dbReference type="AlphaFoldDB" id="A0A6B9FQF2"/>
<proteinExistence type="predicted"/>
<reference evidence="4 5" key="2">
    <citation type="journal article" date="2013" name="Genome Announc.">
        <title>Draft Genome Sequence of Methylobacterium mesophilicum Strain SR1.6/6, Isolated from Citrus sinensis.</title>
        <authorList>
            <person name="Marinho Almeida D."/>
            <person name="Dini-Andreote F."/>
            <person name="Camargo Neves A.A."/>
            <person name="Juca Ramos R.T."/>
            <person name="Andreote F.D."/>
            <person name="Carneiro A.R."/>
            <person name="Oliveira de Souza Lima A."/>
            <person name="Caracciolo Gomes de Sa P.H."/>
            <person name="Ribeiro Barbosa M.S."/>
            <person name="Araujo W.L."/>
            <person name="Silva A."/>
        </authorList>
    </citation>
    <scope>NUCLEOTIDE SEQUENCE [LARGE SCALE GENOMIC DNA]</scope>
    <source>
        <strain evidence="4 5">SR1.6/6</strain>
    </source>
</reference>
<dbReference type="InterPro" id="IPR029045">
    <property type="entry name" value="ClpP/crotonase-like_dom_sf"/>
</dbReference>
<name>A0A6B9FQF2_9HYPH</name>
<dbReference type="RefSeq" id="WP_010685536.1">
    <property type="nucleotide sequence ID" value="NZ_CP043538.1"/>
</dbReference>
<dbReference type="KEGG" id="mmes:MMSR116_25025"/>
<comment type="subcellular location">
    <subcellularLocation>
        <location evidence="1">Peroxisome</location>
    </subcellularLocation>
</comment>
<evidence type="ECO:0000313" key="4">
    <source>
        <dbReference type="EMBL" id="QGY04800.1"/>
    </source>
</evidence>
<evidence type="ECO:0000256" key="1">
    <source>
        <dbReference type="ARBA" id="ARBA00004275"/>
    </source>
</evidence>
<dbReference type="EMBL" id="CP043538">
    <property type="protein sequence ID" value="QGY04800.1"/>
    <property type="molecule type" value="Genomic_DNA"/>
</dbReference>
<dbReference type="SUPFAM" id="SSF52096">
    <property type="entry name" value="ClpP/crotonase"/>
    <property type="match status" value="1"/>
</dbReference>
<accession>A0A6B9FQF2</accession>
<keyword evidence="3" id="KW-0413">Isomerase</keyword>
<dbReference type="CDD" id="cd06558">
    <property type="entry name" value="crotonase-like"/>
    <property type="match status" value="1"/>
</dbReference>
<dbReference type="Proteomes" id="UP000012488">
    <property type="component" value="Chromosome"/>
</dbReference>
<dbReference type="GO" id="GO:0004165">
    <property type="term" value="F:delta(3)-delta(2)-enoyl-CoA isomerase activity"/>
    <property type="evidence" value="ECO:0007669"/>
    <property type="project" value="UniProtKB-ARBA"/>
</dbReference>
<gene>
    <name evidence="4" type="ORF">MMSR116_25025</name>
</gene>
<keyword evidence="2" id="KW-0576">Peroxisome</keyword>
<evidence type="ECO:0000256" key="3">
    <source>
        <dbReference type="ARBA" id="ARBA00023235"/>
    </source>
</evidence>
<dbReference type="PANTHER" id="PTHR43684:SF1">
    <property type="entry name" value="ENOYL-COA DELTA ISOMERASE 2"/>
    <property type="match status" value="1"/>
</dbReference>
<dbReference type="Gene3D" id="3.90.226.10">
    <property type="entry name" value="2-enoyl-CoA Hydratase, Chain A, domain 1"/>
    <property type="match status" value="1"/>
</dbReference>